<dbReference type="Gene3D" id="3.40.50.1980">
    <property type="entry name" value="Nitrogenase molybdenum iron protein domain"/>
    <property type="match status" value="2"/>
</dbReference>
<evidence type="ECO:0000256" key="2">
    <source>
        <dbReference type="ARBA" id="ARBA00022448"/>
    </source>
</evidence>
<dbReference type="Proteomes" id="UP000215145">
    <property type="component" value="Unassembled WGS sequence"/>
</dbReference>
<evidence type="ECO:0000313" key="6">
    <source>
        <dbReference type="EMBL" id="OXM13255.1"/>
    </source>
</evidence>
<dbReference type="PANTHER" id="PTHR42953">
    <property type="entry name" value="HIGH-AFFINITY ZINC UPTAKE SYSTEM PROTEIN ZNUA-RELATED"/>
    <property type="match status" value="1"/>
</dbReference>
<dbReference type="PANTHER" id="PTHR42953:SF1">
    <property type="entry name" value="METAL-BINDING PROTEIN HI_0362-RELATED"/>
    <property type="match status" value="1"/>
</dbReference>
<dbReference type="Pfam" id="PF01297">
    <property type="entry name" value="ZnuA"/>
    <property type="match status" value="1"/>
</dbReference>
<evidence type="ECO:0000256" key="4">
    <source>
        <dbReference type="ARBA" id="ARBA00022729"/>
    </source>
</evidence>
<name>A0A229NU64_9BACL</name>
<dbReference type="GO" id="GO:0030313">
    <property type="term" value="C:cell envelope"/>
    <property type="evidence" value="ECO:0007669"/>
    <property type="project" value="UniProtKB-SubCell"/>
</dbReference>
<dbReference type="InterPro" id="IPR006129">
    <property type="entry name" value="AdhesinB"/>
</dbReference>
<accession>A0A229NU64</accession>
<organism evidence="6 7">
    <name type="scientific">Paenibacillus herberti</name>
    <dbReference type="NCBI Taxonomy" id="1619309"/>
    <lineage>
        <taxon>Bacteria</taxon>
        <taxon>Bacillati</taxon>
        <taxon>Bacillota</taxon>
        <taxon>Bacilli</taxon>
        <taxon>Bacillales</taxon>
        <taxon>Paenibacillaceae</taxon>
        <taxon>Paenibacillus</taxon>
    </lineage>
</organism>
<dbReference type="PRINTS" id="PR00690">
    <property type="entry name" value="ADHESNFAMILY"/>
</dbReference>
<comment type="caution">
    <text evidence="6">The sequence shown here is derived from an EMBL/GenBank/DDBJ whole genome shotgun (WGS) entry which is preliminary data.</text>
</comment>
<sequence>MLIVQACGKNEGESVGEPGGVIAITATTGMIADAAKVVGGDRVKVETLMGPGVDPHLYKASYGDMVKLDEADVVFYGGLHLEGKMTEVLKKLGQVKTVAAVTDTMPKGRLYEGEPGSGIPDPHVWFDASLWTFTVEMVRDTLISEDAAHESQYRQRADAYIRELQQLHHYAQEQLGSVPEKYRVLVTAHDAFGYFGRAYGLEVIGLQGMSTASEYGSKDVSALRDFLVQREIPAVFVESSIPRKSIESVLEGAGKLGHEVIIGGELFSDAMGEEGTPEGTYVGMFRHNVDTIAKALKGEKQ</sequence>
<dbReference type="OrthoDB" id="9793396at2"/>
<dbReference type="GO" id="GO:0046872">
    <property type="term" value="F:metal ion binding"/>
    <property type="evidence" value="ECO:0007669"/>
    <property type="project" value="UniProtKB-KW"/>
</dbReference>
<dbReference type="RefSeq" id="WP_089526984.1">
    <property type="nucleotide sequence ID" value="NZ_NMUQ01000004.1"/>
</dbReference>
<keyword evidence="3" id="KW-0479">Metal-binding</keyword>
<evidence type="ECO:0000256" key="3">
    <source>
        <dbReference type="ARBA" id="ARBA00022723"/>
    </source>
</evidence>
<keyword evidence="4" id="KW-0732">Signal</keyword>
<comment type="similarity">
    <text evidence="5">Belongs to the bacterial solute-binding protein 9 family.</text>
</comment>
<proteinExistence type="inferred from homology"/>
<dbReference type="InterPro" id="IPR006128">
    <property type="entry name" value="Lipoprotein_PsaA-like"/>
</dbReference>
<dbReference type="PRINTS" id="PR00691">
    <property type="entry name" value="ADHESINB"/>
</dbReference>
<gene>
    <name evidence="6" type="ORF">CGZ75_23215</name>
</gene>
<protein>
    <submittedName>
        <fullName evidence="6">Manganese transporter</fullName>
    </submittedName>
</protein>
<dbReference type="InterPro" id="IPR006127">
    <property type="entry name" value="ZnuA-like"/>
</dbReference>
<evidence type="ECO:0000313" key="7">
    <source>
        <dbReference type="Proteomes" id="UP000215145"/>
    </source>
</evidence>
<evidence type="ECO:0000256" key="1">
    <source>
        <dbReference type="ARBA" id="ARBA00004196"/>
    </source>
</evidence>
<keyword evidence="2 5" id="KW-0813">Transport</keyword>
<evidence type="ECO:0000256" key="5">
    <source>
        <dbReference type="RuleBase" id="RU003512"/>
    </source>
</evidence>
<dbReference type="AlphaFoldDB" id="A0A229NU64"/>
<keyword evidence="7" id="KW-1185">Reference proteome</keyword>
<dbReference type="GO" id="GO:0030001">
    <property type="term" value="P:metal ion transport"/>
    <property type="evidence" value="ECO:0007669"/>
    <property type="project" value="InterPro"/>
</dbReference>
<dbReference type="EMBL" id="NMUQ01000004">
    <property type="protein sequence ID" value="OXM13255.1"/>
    <property type="molecule type" value="Genomic_DNA"/>
</dbReference>
<dbReference type="InterPro" id="IPR050492">
    <property type="entry name" value="Bact_metal-bind_prot9"/>
</dbReference>
<dbReference type="SUPFAM" id="SSF53807">
    <property type="entry name" value="Helical backbone' metal receptor"/>
    <property type="match status" value="1"/>
</dbReference>
<dbReference type="GO" id="GO:0007155">
    <property type="term" value="P:cell adhesion"/>
    <property type="evidence" value="ECO:0007669"/>
    <property type="project" value="InterPro"/>
</dbReference>
<comment type="subcellular location">
    <subcellularLocation>
        <location evidence="1">Cell envelope</location>
    </subcellularLocation>
</comment>
<reference evidence="6 7" key="1">
    <citation type="submission" date="2017-07" db="EMBL/GenBank/DDBJ databases">
        <title>Paenibacillus herberti R33 genome sequencing and assembly.</title>
        <authorList>
            <person name="Su W."/>
        </authorList>
    </citation>
    <scope>NUCLEOTIDE SEQUENCE [LARGE SCALE GENOMIC DNA]</scope>
    <source>
        <strain evidence="6 7">R33</strain>
    </source>
</reference>